<sequence>MAFSTILVDDSSRPIYVWLKIVCNYLILRVHYMDANWDKVYLRWDDLITTHMYGLDMLRHRKGDQVSTLRSYTMWN</sequence>
<dbReference type="AlphaFoldDB" id="A0A9J5XS84"/>
<gene>
    <name evidence="1" type="ORF">H5410_040694</name>
</gene>
<accession>A0A9J5XS84</accession>
<organism evidence="1 2">
    <name type="scientific">Solanum commersonii</name>
    <name type="common">Commerson's wild potato</name>
    <name type="synonym">Commerson's nightshade</name>
    <dbReference type="NCBI Taxonomy" id="4109"/>
    <lineage>
        <taxon>Eukaryota</taxon>
        <taxon>Viridiplantae</taxon>
        <taxon>Streptophyta</taxon>
        <taxon>Embryophyta</taxon>
        <taxon>Tracheophyta</taxon>
        <taxon>Spermatophyta</taxon>
        <taxon>Magnoliopsida</taxon>
        <taxon>eudicotyledons</taxon>
        <taxon>Gunneridae</taxon>
        <taxon>Pentapetalae</taxon>
        <taxon>asterids</taxon>
        <taxon>lamiids</taxon>
        <taxon>Solanales</taxon>
        <taxon>Solanaceae</taxon>
        <taxon>Solanoideae</taxon>
        <taxon>Solaneae</taxon>
        <taxon>Solanum</taxon>
    </lineage>
</organism>
<dbReference type="EMBL" id="JACXVP010000008">
    <property type="protein sequence ID" value="KAG5590180.1"/>
    <property type="molecule type" value="Genomic_DNA"/>
</dbReference>
<feature type="non-terminal residue" evidence="1">
    <location>
        <position position="1"/>
    </location>
</feature>
<proteinExistence type="predicted"/>
<evidence type="ECO:0000313" key="2">
    <source>
        <dbReference type="Proteomes" id="UP000824120"/>
    </source>
</evidence>
<reference evidence="1 2" key="1">
    <citation type="submission" date="2020-09" db="EMBL/GenBank/DDBJ databases">
        <title>De no assembly of potato wild relative species, Solanum commersonii.</title>
        <authorList>
            <person name="Cho K."/>
        </authorList>
    </citation>
    <scope>NUCLEOTIDE SEQUENCE [LARGE SCALE GENOMIC DNA]</scope>
    <source>
        <strain evidence="1">LZ3.2</strain>
        <tissue evidence="1">Leaf</tissue>
    </source>
</reference>
<keyword evidence="2" id="KW-1185">Reference proteome</keyword>
<comment type="caution">
    <text evidence="1">The sequence shown here is derived from an EMBL/GenBank/DDBJ whole genome shotgun (WGS) entry which is preliminary data.</text>
</comment>
<evidence type="ECO:0000313" key="1">
    <source>
        <dbReference type="EMBL" id="KAG5590180.1"/>
    </source>
</evidence>
<name>A0A9J5XS84_SOLCO</name>
<dbReference type="Proteomes" id="UP000824120">
    <property type="component" value="Chromosome 8"/>
</dbReference>
<protein>
    <submittedName>
        <fullName evidence="1">Uncharacterized protein</fullName>
    </submittedName>
</protein>